<feature type="region of interest" description="Disordered" evidence="1">
    <location>
        <begin position="55"/>
        <end position="81"/>
    </location>
</feature>
<accession>A0ABV8U132</accession>
<reference evidence="3" key="1">
    <citation type="journal article" date="2019" name="Int. J. Syst. Evol. Microbiol.">
        <title>The Global Catalogue of Microorganisms (GCM) 10K type strain sequencing project: providing services to taxonomists for standard genome sequencing and annotation.</title>
        <authorList>
            <consortium name="The Broad Institute Genomics Platform"/>
            <consortium name="The Broad Institute Genome Sequencing Center for Infectious Disease"/>
            <person name="Wu L."/>
            <person name="Ma J."/>
        </authorList>
    </citation>
    <scope>NUCLEOTIDE SEQUENCE [LARGE SCALE GENOMIC DNA]</scope>
    <source>
        <strain evidence="3">IBRC-M 10908</strain>
    </source>
</reference>
<keyword evidence="3" id="KW-1185">Reference proteome</keyword>
<dbReference type="EMBL" id="JBHSDK010000021">
    <property type="protein sequence ID" value="MFC4336810.1"/>
    <property type="molecule type" value="Genomic_DNA"/>
</dbReference>
<proteinExistence type="predicted"/>
<evidence type="ECO:0000313" key="2">
    <source>
        <dbReference type="EMBL" id="MFC4336810.1"/>
    </source>
</evidence>
<dbReference type="RefSeq" id="WP_380623090.1">
    <property type="nucleotide sequence ID" value="NZ_JBHSDK010000021.1"/>
</dbReference>
<name>A0ABV8U132_9ACTN</name>
<organism evidence="2 3">
    <name type="scientific">Salininema proteolyticum</name>
    <dbReference type="NCBI Taxonomy" id="1607685"/>
    <lineage>
        <taxon>Bacteria</taxon>
        <taxon>Bacillati</taxon>
        <taxon>Actinomycetota</taxon>
        <taxon>Actinomycetes</taxon>
        <taxon>Glycomycetales</taxon>
        <taxon>Glycomycetaceae</taxon>
        <taxon>Salininema</taxon>
    </lineage>
</organism>
<evidence type="ECO:0000256" key="1">
    <source>
        <dbReference type="SAM" id="MobiDB-lite"/>
    </source>
</evidence>
<evidence type="ECO:0008006" key="4">
    <source>
        <dbReference type="Google" id="ProtNLM"/>
    </source>
</evidence>
<protein>
    <recommendedName>
        <fullName evidence="4">Endonuclease/Exonuclease/phosphatase family protein</fullName>
    </recommendedName>
</protein>
<sequence length="270" mass="29890">MEDRKSVEGWGPVGARDHADWLNSLSGSAVTGFHPRPTDHDGLWILNAMYERTTGTARESHHERHRRDLASGAEPPLVIGDWNELEDGHGMTVTGGSMGWSEHPGTGWRRLPWRELAERTGDPISPPGLPPCYRAFPSAKMDGSWPTSIEPPTEGSLDIESFRALAKVLREHAGSDTVVMAFYCQLYTGDFDDLYILQGTLGTLEELEHHWMPYSPSNIWPSDRSWLMTTDTDLWGTQVSGPSELLAAVEADTGLETVRLPPLDTAEDDA</sequence>
<evidence type="ECO:0000313" key="3">
    <source>
        <dbReference type="Proteomes" id="UP001595823"/>
    </source>
</evidence>
<gene>
    <name evidence="2" type="ORF">ACFPET_16535</name>
</gene>
<comment type="caution">
    <text evidence="2">The sequence shown here is derived from an EMBL/GenBank/DDBJ whole genome shotgun (WGS) entry which is preliminary data.</text>
</comment>
<feature type="compositionally biased region" description="Basic and acidic residues" evidence="1">
    <location>
        <begin position="58"/>
        <end position="69"/>
    </location>
</feature>
<dbReference type="Proteomes" id="UP001595823">
    <property type="component" value="Unassembled WGS sequence"/>
</dbReference>